<protein>
    <submittedName>
        <fullName evidence="1">Uncharacterized protein</fullName>
    </submittedName>
</protein>
<accession>A0AAE8YNV8</accession>
<organism evidence="1 2">
    <name type="scientific">Bacillus phage vB_BanS_Chewbecca</name>
    <dbReference type="NCBI Taxonomy" id="2894786"/>
    <lineage>
        <taxon>Viruses</taxon>
        <taxon>Duplodnaviria</taxon>
        <taxon>Heunggongvirae</taxon>
        <taxon>Uroviricota</taxon>
        <taxon>Caudoviricetes</taxon>
        <taxon>Joanripponvirinae</taxon>
        <taxon>Tsamsavirus</taxon>
        <taxon>Tsamsavirus chewbecca</taxon>
    </lineage>
</organism>
<evidence type="ECO:0000313" key="2">
    <source>
        <dbReference type="Proteomes" id="UP000827751"/>
    </source>
</evidence>
<name>A0AAE8YNV8_9CAUD</name>
<dbReference type="Proteomes" id="UP000827751">
    <property type="component" value="Segment"/>
</dbReference>
<proteinExistence type="predicted"/>
<evidence type="ECO:0000313" key="1">
    <source>
        <dbReference type="EMBL" id="UGO46106.1"/>
    </source>
</evidence>
<dbReference type="EMBL" id="OK499972">
    <property type="protein sequence ID" value="UGO46106.1"/>
    <property type="molecule type" value="Genomic_DNA"/>
</dbReference>
<keyword evidence="2" id="KW-1185">Reference proteome</keyword>
<gene>
    <name evidence="1" type="ORF">CHEWBECCA_23</name>
</gene>
<sequence>MHMCMVVKQNKANIDGVKSLHNYLYALTEPNYELLEIYHQIDEEVDEIETEIAEKEFEATAQDNLDDVQRDIRSLITDIDKCELSPEDIKEELKRILF</sequence>
<reference evidence="1 2" key="1">
    <citation type="submission" date="2021-10" db="EMBL/GenBank/DDBJ databases">
        <authorList>
            <person name="Lavering E.D."/>
            <person name="James R."/>
            <person name="Fairhom J.D."/>
            <person name="Ogilvie B.H."/>
            <person name="Thurgood T.L."/>
            <person name="Robison R.A."/>
            <person name="Grose J.H."/>
        </authorList>
    </citation>
    <scope>NUCLEOTIDE SEQUENCE [LARGE SCALE GENOMIC DNA]</scope>
</reference>